<reference evidence="2" key="2">
    <citation type="submission" date="2021-04" db="EMBL/GenBank/DDBJ databases">
        <title>Complete Genome and methylome analysis of Thiothrix fructosivorans ATCC 49748.</title>
        <authorList>
            <person name="Fomenkov A."/>
            <person name="Sun L."/>
            <person name="Vincze T."/>
            <person name="Grabovich M.Y."/>
            <person name="Roberts R.J."/>
        </authorList>
    </citation>
    <scope>NUCLEOTIDE SEQUENCE</scope>
    <source>
        <strain evidence="2">ATCC 49748</strain>
    </source>
</reference>
<geneLocation type="plasmid" evidence="1">
    <name>pTfr446</name>
</geneLocation>
<name>A0A8B0SKN7_9GAMM</name>
<dbReference type="RefSeq" id="WP_207249614.1">
    <property type="nucleotide sequence ID" value="NZ_JAFMPM010000005.1"/>
</dbReference>
<evidence type="ECO:0000313" key="3">
    <source>
        <dbReference type="Proteomes" id="UP000664466"/>
    </source>
</evidence>
<sequence length="140" mass="16144">MNYLSIIASHLEQHMQSGIEPRLWNWGRWWFKYNTVEIGRATGQITRSPSASLMQFAPKPAKGGYTEHDDPVDEDDAEAMHGEIMERCTYRQQEALKAYYAYRSHSITNTEKKARKRARQALVGIKVQVKSSTESIQCCF</sequence>
<dbReference type="EMBL" id="CP072748">
    <property type="protein sequence ID" value="QTX10618.1"/>
    <property type="molecule type" value="Genomic_DNA"/>
</dbReference>
<keyword evidence="1" id="KW-0614">Plasmid</keyword>
<protein>
    <submittedName>
        <fullName evidence="2">Uncharacterized protein</fullName>
    </submittedName>
</protein>
<accession>A0A8B0SKN7</accession>
<keyword evidence="3" id="KW-1185">Reference proteome</keyword>
<proteinExistence type="predicted"/>
<dbReference type="AlphaFoldDB" id="A0A8B0SKN7"/>
<evidence type="ECO:0000313" key="2">
    <source>
        <dbReference type="EMBL" id="QTX10618.1"/>
    </source>
</evidence>
<organism evidence="2">
    <name type="scientific">Thiothrix fructosivorans</name>
    <dbReference type="NCBI Taxonomy" id="111770"/>
    <lineage>
        <taxon>Bacteria</taxon>
        <taxon>Pseudomonadati</taxon>
        <taxon>Pseudomonadota</taxon>
        <taxon>Gammaproteobacteria</taxon>
        <taxon>Thiotrichales</taxon>
        <taxon>Thiotrichaceae</taxon>
        <taxon>Thiothrix</taxon>
    </lineage>
</organism>
<gene>
    <name evidence="2" type="ORF">J1836_018970</name>
    <name evidence="1" type="ORF">J1836_02095</name>
</gene>
<dbReference type="Proteomes" id="UP000664466">
    <property type="component" value="Unassembled WGS sequence"/>
</dbReference>
<evidence type="ECO:0000313" key="1">
    <source>
        <dbReference type="EMBL" id="MBO0611722.1"/>
    </source>
</evidence>
<reference evidence="1 3" key="1">
    <citation type="submission" date="2021-03" db="EMBL/GenBank/DDBJ databases">
        <title>Draft genome and methylome analysis of Thiotrix fructosivoruns ATCC 49748.</title>
        <authorList>
            <person name="Fomenkov A."/>
            <person name="Grabovich M.Y."/>
            <person name="Roberts R.J."/>
        </authorList>
    </citation>
    <scope>NUCLEOTIDE SEQUENCE [LARGE SCALE GENOMIC DNA]</scope>
    <source>
        <strain evidence="1 3">ATCC 49748</strain>
        <plasmid evidence="1">pTfr446</plasmid>
    </source>
</reference>
<dbReference type="EMBL" id="JAFMPM010000005">
    <property type="protein sequence ID" value="MBO0611722.1"/>
    <property type="molecule type" value="Genomic_DNA"/>
</dbReference>